<sequence>VDLYGVYNGYQGLFENGIEKLDAELLGWIKSHRFVNGACLGSGRYEFTSEKMQKSLLNLKKHGIDTLVFIGGNGTMAALHKLT</sequence>
<evidence type="ECO:0000256" key="3">
    <source>
        <dbReference type="ARBA" id="ARBA00022777"/>
    </source>
</evidence>
<keyword evidence="3" id="KW-0418">Kinase</keyword>
<dbReference type="GO" id="GO:0046872">
    <property type="term" value="F:metal ion binding"/>
    <property type="evidence" value="ECO:0007669"/>
    <property type="project" value="UniProtKB-KW"/>
</dbReference>
<dbReference type="RefSeq" id="WP_188217545.1">
    <property type="nucleotide sequence ID" value="NZ_JACVXC010000050.1"/>
</dbReference>
<dbReference type="UniPathway" id="UPA00109">
    <property type="reaction ID" value="UER00182"/>
</dbReference>
<dbReference type="Pfam" id="PF00365">
    <property type="entry name" value="PFK"/>
    <property type="match status" value="1"/>
</dbReference>
<evidence type="ECO:0000313" key="7">
    <source>
        <dbReference type="Proteomes" id="UP000602057"/>
    </source>
</evidence>
<evidence type="ECO:0000256" key="1">
    <source>
        <dbReference type="ARBA" id="ARBA00022679"/>
    </source>
</evidence>
<evidence type="ECO:0000256" key="4">
    <source>
        <dbReference type="ARBA" id="ARBA00022842"/>
    </source>
</evidence>
<name>A0A8J6QIT7_9FLAO</name>
<evidence type="ECO:0000256" key="2">
    <source>
        <dbReference type="ARBA" id="ARBA00022723"/>
    </source>
</evidence>
<evidence type="ECO:0000259" key="5">
    <source>
        <dbReference type="Pfam" id="PF00365"/>
    </source>
</evidence>
<proteinExistence type="predicted"/>
<dbReference type="GO" id="GO:0003872">
    <property type="term" value="F:6-phosphofructokinase activity"/>
    <property type="evidence" value="ECO:0007669"/>
    <property type="project" value="InterPro"/>
</dbReference>
<keyword evidence="4" id="KW-0460">Magnesium</keyword>
<organism evidence="6 7">
    <name type="scientific">Aestuariibaculum suncheonense</name>
    <dbReference type="NCBI Taxonomy" id="1028745"/>
    <lineage>
        <taxon>Bacteria</taxon>
        <taxon>Pseudomonadati</taxon>
        <taxon>Bacteroidota</taxon>
        <taxon>Flavobacteriia</taxon>
        <taxon>Flavobacteriales</taxon>
        <taxon>Flavobacteriaceae</taxon>
    </lineage>
</organism>
<feature type="domain" description="Phosphofructokinase" evidence="5">
    <location>
        <begin position="2"/>
        <end position="82"/>
    </location>
</feature>
<keyword evidence="7" id="KW-1185">Reference proteome</keyword>
<reference evidence="6" key="2">
    <citation type="submission" date="2020-09" db="EMBL/GenBank/DDBJ databases">
        <authorList>
            <person name="Wu Z."/>
        </authorList>
    </citation>
    <scope>NUCLEOTIDE SEQUENCE</scope>
    <source>
        <strain evidence="6">SC17</strain>
    </source>
</reference>
<dbReference type="Proteomes" id="UP000602057">
    <property type="component" value="Unassembled WGS sequence"/>
</dbReference>
<feature type="non-terminal residue" evidence="6">
    <location>
        <position position="83"/>
    </location>
</feature>
<dbReference type="InterPro" id="IPR035966">
    <property type="entry name" value="PKF_sf"/>
</dbReference>
<dbReference type="AlphaFoldDB" id="A0A8J6QIT7"/>
<comment type="caution">
    <text evidence="6">The sequence shown here is derived from an EMBL/GenBank/DDBJ whole genome shotgun (WGS) entry which is preliminary data.</text>
</comment>
<dbReference type="EMBL" id="JACVXC010000050">
    <property type="protein sequence ID" value="MBD0837065.1"/>
    <property type="molecule type" value="Genomic_DNA"/>
</dbReference>
<dbReference type="InterPro" id="IPR000023">
    <property type="entry name" value="Phosphofructokinase_dom"/>
</dbReference>
<dbReference type="SUPFAM" id="SSF53784">
    <property type="entry name" value="Phosphofructokinase"/>
    <property type="match status" value="1"/>
</dbReference>
<evidence type="ECO:0000313" key="6">
    <source>
        <dbReference type="EMBL" id="MBD0837065.1"/>
    </source>
</evidence>
<dbReference type="Gene3D" id="3.40.50.450">
    <property type="match status" value="1"/>
</dbReference>
<accession>A0A8J6QIT7</accession>
<gene>
    <name evidence="6" type="ORF">ICJ84_16685</name>
</gene>
<keyword evidence="1" id="KW-0808">Transferase</keyword>
<protein>
    <submittedName>
        <fullName evidence="6">6-phosphofructokinase</fullName>
    </submittedName>
</protein>
<reference evidence="6" key="1">
    <citation type="journal article" date="2013" name="Int. J. Syst. Evol. Microbiol.">
        <title>Aestuariibaculum suncheonense gen. nov., sp. nov., a marine bacterium of the family Flavobacteriaceae isolated from a tidal flat and emended descriptions of the genera Gaetbulibacter and Tamlana.</title>
        <authorList>
            <person name="Jeong S.H."/>
            <person name="Park M.S."/>
            <person name="Jin H.M."/>
            <person name="Lee K."/>
            <person name="Park W."/>
            <person name="Jeon C.O."/>
        </authorList>
    </citation>
    <scope>NUCLEOTIDE SEQUENCE</scope>
    <source>
        <strain evidence="6">SC17</strain>
    </source>
</reference>
<feature type="non-terminal residue" evidence="6">
    <location>
        <position position="1"/>
    </location>
</feature>
<keyword evidence="2" id="KW-0479">Metal-binding</keyword>